<dbReference type="Proteomes" id="UP001055429">
    <property type="component" value="Chromosome"/>
</dbReference>
<sequence length="440" mass="48189">MTTICIDGFNLALAKGSGIATYGRNLLQNVRAIGLGTEVLYGPPTPRRSDNVLNEAALADAERPPQKLSRKRKIQRFQETYKSRFGREAYPITPSGEVIWPERDGGRPAADRFWASQDLFSYGNRAFAAYGKETPVDFDASADAPAPDVMQWTATLPLYARKVPNIYTIHDLIPLRLPHTTLDDKATYKAMCDAIARRADHIAVVSETTRQDVIRLLGVPEDRVTNTYQAVSIPEKLTARSQLEVELELSGVFNLGWKDYFLHFGAIEPKKNLGRIVEAYLASGSTTPLVVIGGRAWLDEGETALLNQVKRDGGPSADRIRQYEYMPFSMLISLIRGAKATLFPSLYEGFGLPVLESMALSTAVLTSTGGSLPEVAGDAAVVVDPYDVQAITRGIQALDADEAMRADFEGRGLAQAARFTPQAYQARLRDLYAKVGVAVG</sequence>
<dbReference type="PANTHER" id="PTHR46401:SF2">
    <property type="entry name" value="GLYCOSYLTRANSFERASE WBBK-RELATED"/>
    <property type="match status" value="1"/>
</dbReference>
<dbReference type="Pfam" id="PF13439">
    <property type="entry name" value="Glyco_transf_4"/>
    <property type="match status" value="1"/>
</dbReference>
<keyword evidence="5" id="KW-1185">Reference proteome</keyword>
<proteinExistence type="predicted"/>
<evidence type="ECO:0000259" key="2">
    <source>
        <dbReference type="Pfam" id="PF00534"/>
    </source>
</evidence>
<dbReference type="InterPro" id="IPR028098">
    <property type="entry name" value="Glyco_trans_4-like_N"/>
</dbReference>
<organism evidence="4 5">
    <name type="scientific">Brevundimonas albigilva</name>
    <dbReference type="NCBI Taxonomy" id="1312364"/>
    <lineage>
        <taxon>Bacteria</taxon>
        <taxon>Pseudomonadati</taxon>
        <taxon>Pseudomonadota</taxon>
        <taxon>Alphaproteobacteria</taxon>
        <taxon>Caulobacterales</taxon>
        <taxon>Caulobacteraceae</taxon>
        <taxon>Brevundimonas</taxon>
    </lineage>
</organism>
<feature type="domain" description="Glycosyl transferase family 1" evidence="2">
    <location>
        <begin position="258"/>
        <end position="409"/>
    </location>
</feature>
<gene>
    <name evidence="4" type="ORF">M8231_12650</name>
</gene>
<keyword evidence="1" id="KW-0808">Transferase</keyword>
<accession>A0ABY4SKT7</accession>
<evidence type="ECO:0000313" key="5">
    <source>
        <dbReference type="Proteomes" id="UP001055429"/>
    </source>
</evidence>
<evidence type="ECO:0000259" key="3">
    <source>
        <dbReference type="Pfam" id="PF13439"/>
    </source>
</evidence>
<dbReference type="EMBL" id="CP097649">
    <property type="protein sequence ID" value="URI14655.1"/>
    <property type="molecule type" value="Genomic_DNA"/>
</dbReference>
<reference evidence="4" key="1">
    <citation type="submission" date="2022-05" db="EMBL/GenBank/DDBJ databases">
        <title>Brevundimonas albigilva TT17 genome sequence.</title>
        <authorList>
            <person name="Lee K."/>
            <person name="Son H."/>
        </authorList>
    </citation>
    <scope>NUCLEOTIDE SEQUENCE</scope>
    <source>
        <strain evidence="4">TT17</strain>
    </source>
</reference>
<dbReference type="CDD" id="cd03809">
    <property type="entry name" value="GT4_MtfB-like"/>
    <property type="match status" value="1"/>
</dbReference>
<dbReference type="PANTHER" id="PTHR46401">
    <property type="entry name" value="GLYCOSYLTRANSFERASE WBBK-RELATED"/>
    <property type="match status" value="1"/>
</dbReference>
<dbReference type="Gene3D" id="3.40.50.2000">
    <property type="entry name" value="Glycogen Phosphorylase B"/>
    <property type="match status" value="2"/>
</dbReference>
<dbReference type="InterPro" id="IPR001296">
    <property type="entry name" value="Glyco_trans_1"/>
</dbReference>
<dbReference type="Pfam" id="PF00534">
    <property type="entry name" value="Glycos_transf_1"/>
    <property type="match status" value="1"/>
</dbReference>
<feature type="domain" description="Glycosyltransferase subfamily 4-like N-terminal" evidence="3">
    <location>
        <begin position="154"/>
        <end position="225"/>
    </location>
</feature>
<dbReference type="SUPFAM" id="SSF53756">
    <property type="entry name" value="UDP-Glycosyltransferase/glycogen phosphorylase"/>
    <property type="match status" value="1"/>
</dbReference>
<evidence type="ECO:0000256" key="1">
    <source>
        <dbReference type="ARBA" id="ARBA00022679"/>
    </source>
</evidence>
<protein>
    <submittedName>
        <fullName evidence="4">Glycosyltransferase family 4 protein</fullName>
    </submittedName>
</protein>
<evidence type="ECO:0000313" key="4">
    <source>
        <dbReference type="EMBL" id="URI14655.1"/>
    </source>
</evidence>
<name>A0ABY4SKT7_9CAUL</name>
<dbReference type="RefSeq" id="WP_250201600.1">
    <property type="nucleotide sequence ID" value="NZ_CP097649.1"/>
</dbReference>